<evidence type="ECO:0000313" key="4">
    <source>
        <dbReference type="EMBL" id="QJH95280.1"/>
    </source>
</evidence>
<evidence type="ECO:0000313" key="3">
    <source>
        <dbReference type="EMBL" id="QJA45904.1"/>
    </source>
</evidence>
<sequence>MNGIKDLVESPHSIFSNNCNYWNFLLESYEGGPDYCKGEIPGKATMMNNFRNWVLKLDGVTQRSSVNSNLFRHPKEREEDYQERLRMSYYYNFCSPIIDIYTDHLFKQPITENFGSIENDVEERSENIDNKGGSINEFRKEMADLAQVYGHIFVITDSPLFNGQINTKADIIDNNLFPYFSLHHPQNIINWALDEFGRPYWVLVRENLDGNKDPFNFDKNNLNVVQYRLWTREDWTLFNSEYQAIGTGSHKIGRVPITCVFDKQSKKVRNFLGISSIADISFIARDVYNSCSELKQILRDQTFAFLVLFGNSSEYDELSVGTSKGLLVPPDRTAPFYLSPPSSNAETYYTHIDRQVTKMFQLAKLEGGSVQAPDTVQQSGVSKAWDFNQTNSALSKKAGNLEDGETKLWDMFSRWVNGNEFDGSIDYPHEFNINSLKQDMDEAETAMRLQLGSEFNKEVKKAIIQKKFPRMNKEELDEMISGMETQEDRNGKGESGRLLDRIPSLQKSR</sequence>
<accession>A0A6H1ZEC5</accession>
<dbReference type="EMBL" id="MT143999">
    <property type="protein sequence ID" value="QJA45904.1"/>
    <property type="molecule type" value="Genomic_DNA"/>
</dbReference>
<gene>
    <name evidence="3" type="ORF">TM448A00287_0026</name>
    <name evidence="4" type="ORF">TM448B00362_0026</name>
</gene>
<feature type="region of interest" description="Disordered" evidence="1">
    <location>
        <begin position="481"/>
        <end position="509"/>
    </location>
</feature>
<dbReference type="AlphaFoldDB" id="A0A6H1ZEC5"/>
<name>A0A6H1ZEC5_9ZZZZ</name>
<dbReference type="InterPro" id="IPR025129">
    <property type="entry name" value="DUF4055"/>
</dbReference>
<evidence type="ECO:0000259" key="2">
    <source>
        <dbReference type="Pfam" id="PF13264"/>
    </source>
</evidence>
<dbReference type="Pfam" id="PF13264">
    <property type="entry name" value="DUF4055"/>
    <property type="match status" value="1"/>
</dbReference>
<dbReference type="EMBL" id="MT144616">
    <property type="protein sequence ID" value="QJH95280.1"/>
    <property type="molecule type" value="Genomic_DNA"/>
</dbReference>
<feature type="compositionally biased region" description="Basic and acidic residues" evidence="1">
    <location>
        <begin position="486"/>
        <end position="500"/>
    </location>
</feature>
<proteinExistence type="predicted"/>
<evidence type="ECO:0000256" key="1">
    <source>
        <dbReference type="SAM" id="MobiDB-lite"/>
    </source>
</evidence>
<organism evidence="3">
    <name type="scientific">viral metagenome</name>
    <dbReference type="NCBI Taxonomy" id="1070528"/>
    <lineage>
        <taxon>unclassified sequences</taxon>
        <taxon>metagenomes</taxon>
        <taxon>organismal metagenomes</taxon>
    </lineage>
</organism>
<reference evidence="3" key="1">
    <citation type="submission" date="2020-03" db="EMBL/GenBank/DDBJ databases">
        <title>The deep terrestrial virosphere.</title>
        <authorList>
            <person name="Holmfeldt K."/>
            <person name="Nilsson E."/>
            <person name="Simone D."/>
            <person name="Lopez-Fernandez M."/>
            <person name="Wu X."/>
            <person name="de Brujin I."/>
            <person name="Lundin D."/>
            <person name="Andersson A."/>
            <person name="Bertilsson S."/>
            <person name="Dopson M."/>
        </authorList>
    </citation>
    <scope>NUCLEOTIDE SEQUENCE</scope>
    <source>
        <strain evidence="3">TM448A00287</strain>
        <strain evidence="4">TM448B00362</strain>
    </source>
</reference>
<protein>
    <recommendedName>
        <fullName evidence="2">DUF4055 domain-containing protein</fullName>
    </recommendedName>
</protein>
<feature type="domain" description="DUF4055" evidence="2">
    <location>
        <begin position="286"/>
        <end position="415"/>
    </location>
</feature>